<organism evidence="2 3">
    <name type="scientific">Hyaloperonospora brassicae</name>
    <name type="common">Brassica downy mildew</name>
    <name type="synonym">Peronospora brassicae</name>
    <dbReference type="NCBI Taxonomy" id="162125"/>
    <lineage>
        <taxon>Eukaryota</taxon>
        <taxon>Sar</taxon>
        <taxon>Stramenopiles</taxon>
        <taxon>Oomycota</taxon>
        <taxon>Peronosporomycetes</taxon>
        <taxon>Peronosporales</taxon>
        <taxon>Peronosporaceae</taxon>
        <taxon>Hyaloperonospora</taxon>
    </lineage>
</organism>
<accession>A0AAV0SUA6</accession>
<dbReference type="SUPFAM" id="SSF53254">
    <property type="entry name" value="Phosphoglycerate mutase-like"/>
    <property type="match status" value="1"/>
</dbReference>
<dbReference type="InterPro" id="IPR013078">
    <property type="entry name" value="His_Pase_superF_clade-1"/>
</dbReference>
<evidence type="ECO:0000313" key="2">
    <source>
        <dbReference type="EMBL" id="CAI5708257.1"/>
    </source>
</evidence>
<dbReference type="GO" id="GO:0005829">
    <property type="term" value="C:cytosol"/>
    <property type="evidence" value="ECO:0007669"/>
    <property type="project" value="TreeGrafter"/>
</dbReference>
<dbReference type="Proteomes" id="UP001162031">
    <property type="component" value="Unassembled WGS sequence"/>
</dbReference>
<reference evidence="2" key="1">
    <citation type="submission" date="2022-12" db="EMBL/GenBank/DDBJ databases">
        <authorList>
            <person name="Webb A."/>
        </authorList>
    </citation>
    <scope>NUCLEOTIDE SEQUENCE</scope>
    <source>
        <strain evidence="2">Hp1</strain>
    </source>
</reference>
<sequence>MHRTVRRHLLLLGLWPSLLDAAVHVAWKLQLFSIALLHLLFSSDKQWLLQQQTPSTSAAPTTEAVPSPVIVPVDAAALEQPTALVTKSRRIVFVRHAESEWNVVFNSGFNLRALARLVRAVLREWLLLPTGDSVFLDSPLSRRGRFQAQQLKEYAGDESLEGGRLGGRAAPVPGTGEVAVDEGVCDSPHPTDESAWLHYLCCPLPGSVVATSNLRRSIDTARIASAPRLEVPGERIHVLSCLQEIGRNVDTLAISQPHSVQPREVLVKAPRGEKRHDELFNVAESHGNKAVLGSGRDRLLTFAQWLFKQPNDVAIVYGHSLWLRAFCREFFPRHVPHEAKSATTRNCGVVTFVLEEHSRGGGETPQYTIQPESFRNLV</sequence>
<gene>
    <name evidence="2" type="ORF">HBR001_LOCUS46</name>
</gene>
<evidence type="ECO:0008006" key="4">
    <source>
        <dbReference type="Google" id="ProtNLM"/>
    </source>
</evidence>
<dbReference type="SMART" id="SM00855">
    <property type="entry name" value="PGAM"/>
    <property type="match status" value="1"/>
</dbReference>
<dbReference type="PANTHER" id="PTHR48100">
    <property type="entry name" value="BROAD-SPECIFICITY PHOSPHATASE YOR283W-RELATED"/>
    <property type="match status" value="1"/>
</dbReference>
<feature type="chain" id="PRO_5043460373" description="RxLR effector candidate protein" evidence="1">
    <location>
        <begin position="22"/>
        <end position="378"/>
    </location>
</feature>
<evidence type="ECO:0000256" key="1">
    <source>
        <dbReference type="SAM" id="SignalP"/>
    </source>
</evidence>
<dbReference type="InterPro" id="IPR029033">
    <property type="entry name" value="His_PPase_superfam"/>
</dbReference>
<dbReference type="PANTHER" id="PTHR48100:SF33">
    <property type="entry name" value="PEPTIDASE S54 RHOMBOID DOMAIN-CONTAINING PROTEIN"/>
    <property type="match status" value="1"/>
</dbReference>
<keyword evidence="1" id="KW-0732">Signal</keyword>
<dbReference type="Gene3D" id="3.40.50.1240">
    <property type="entry name" value="Phosphoglycerate mutase-like"/>
    <property type="match status" value="1"/>
</dbReference>
<name>A0AAV0SUA6_HYABA</name>
<comment type="caution">
    <text evidence="2">The sequence shown here is derived from an EMBL/GenBank/DDBJ whole genome shotgun (WGS) entry which is preliminary data.</text>
</comment>
<dbReference type="InterPro" id="IPR050275">
    <property type="entry name" value="PGM_Phosphatase"/>
</dbReference>
<dbReference type="AlphaFoldDB" id="A0AAV0SUA6"/>
<dbReference type="GO" id="GO:0016791">
    <property type="term" value="F:phosphatase activity"/>
    <property type="evidence" value="ECO:0007669"/>
    <property type="project" value="TreeGrafter"/>
</dbReference>
<dbReference type="EMBL" id="CANTFL010000003">
    <property type="protein sequence ID" value="CAI5708257.1"/>
    <property type="molecule type" value="Genomic_DNA"/>
</dbReference>
<protein>
    <recommendedName>
        <fullName evidence="4">RxLR effector candidate protein</fullName>
    </recommendedName>
</protein>
<proteinExistence type="predicted"/>
<keyword evidence="3" id="KW-1185">Reference proteome</keyword>
<feature type="signal peptide" evidence="1">
    <location>
        <begin position="1"/>
        <end position="21"/>
    </location>
</feature>
<evidence type="ECO:0000313" key="3">
    <source>
        <dbReference type="Proteomes" id="UP001162031"/>
    </source>
</evidence>